<dbReference type="Proteomes" id="UP000317238">
    <property type="component" value="Unassembled WGS sequence"/>
</dbReference>
<dbReference type="AlphaFoldDB" id="A0A5C5XQJ8"/>
<proteinExistence type="predicted"/>
<evidence type="ECO:0000256" key="1">
    <source>
        <dbReference type="SAM" id="MobiDB-lite"/>
    </source>
</evidence>
<gene>
    <name evidence="2" type="ORF">Pan14r_50310</name>
</gene>
<dbReference type="EMBL" id="SJPL01000002">
    <property type="protein sequence ID" value="TWT65486.1"/>
    <property type="molecule type" value="Genomic_DNA"/>
</dbReference>
<feature type="compositionally biased region" description="Polar residues" evidence="1">
    <location>
        <begin position="50"/>
        <end position="60"/>
    </location>
</feature>
<organism evidence="2 3">
    <name type="scientific">Crateriforma conspicua</name>
    <dbReference type="NCBI Taxonomy" id="2527996"/>
    <lineage>
        <taxon>Bacteria</taxon>
        <taxon>Pseudomonadati</taxon>
        <taxon>Planctomycetota</taxon>
        <taxon>Planctomycetia</taxon>
        <taxon>Planctomycetales</taxon>
        <taxon>Planctomycetaceae</taxon>
        <taxon>Crateriforma</taxon>
    </lineage>
</organism>
<comment type="caution">
    <text evidence="2">The sequence shown here is derived from an EMBL/GenBank/DDBJ whole genome shotgun (WGS) entry which is preliminary data.</text>
</comment>
<protein>
    <submittedName>
        <fullName evidence="2">Uncharacterized protein</fullName>
    </submittedName>
</protein>
<feature type="compositionally biased region" description="Polar residues" evidence="1">
    <location>
        <begin position="24"/>
        <end position="34"/>
    </location>
</feature>
<name>A0A5C5XQJ8_9PLAN</name>
<keyword evidence="3" id="KW-1185">Reference proteome</keyword>
<feature type="region of interest" description="Disordered" evidence="1">
    <location>
        <begin position="1"/>
        <end position="60"/>
    </location>
</feature>
<evidence type="ECO:0000313" key="2">
    <source>
        <dbReference type="EMBL" id="TWT65486.1"/>
    </source>
</evidence>
<accession>A0A5C5XQJ8</accession>
<sequence length="60" mass="6582">MDGFATVARPKEPEAVNPSMFLPSGSQRPKQTANELRAPLKGESAIVSAESRQNWARRSQ</sequence>
<evidence type="ECO:0000313" key="3">
    <source>
        <dbReference type="Proteomes" id="UP000317238"/>
    </source>
</evidence>
<reference evidence="2 3" key="1">
    <citation type="submission" date="2019-02" db="EMBL/GenBank/DDBJ databases">
        <title>Deep-cultivation of Planctomycetes and their phenomic and genomic characterization uncovers novel biology.</title>
        <authorList>
            <person name="Wiegand S."/>
            <person name="Jogler M."/>
            <person name="Boedeker C."/>
            <person name="Pinto D."/>
            <person name="Vollmers J."/>
            <person name="Rivas-Marin E."/>
            <person name="Kohn T."/>
            <person name="Peeters S.H."/>
            <person name="Heuer A."/>
            <person name="Rast P."/>
            <person name="Oberbeckmann S."/>
            <person name="Bunk B."/>
            <person name="Jeske O."/>
            <person name="Meyerdierks A."/>
            <person name="Storesund J.E."/>
            <person name="Kallscheuer N."/>
            <person name="Luecker S."/>
            <person name="Lage O.M."/>
            <person name="Pohl T."/>
            <person name="Merkel B.J."/>
            <person name="Hornburger P."/>
            <person name="Mueller R.-W."/>
            <person name="Bruemmer F."/>
            <person name="Labrenz M."/>
            <person name="Spormann A.M."/>
            <person name="Op Den Camp H."/>
            <person name="Overmann J."/>
            <person name="Amann R."/>
            <person name="Jetten M.S.M."/>
            <person name="Mascher T."/>
            <person name="Medema M.H."/>
            <person name="Devos D.P."/>
            <person name="Kaster A.-K."/>
            <person name="Ovreas L."/>
            <person name="Rohde M."/>
            <person name="Galperin M.Y."/>
            <person name="Jogler C."/>
        </authorList>
    </citation>
    <scope>NUCLEOTIDE SEQUENCE [LARGE SCALE GENOMIC DNA]</scope>
    <source>
        <strain evidence="2 3">Pan14r</strain>
    </source>
</reference>